<reference evidence="9" key="1">
    <citation type="submission" date="2011-05" db="EMBL/GenBank/DDBJ databases">
        <authorList>
            <person name="Richards S.R."/>
            <person name="Qu J."/>
            <person name="Jiang H."/>
            <person name="Jhangiani S.N."/>
            <person name="Agravi P."/>
            <person name="Goodspeed R."/>
            <person name="Gross S."/>
            <person name="Mandapat C."/>
            <person name="Jackson L."/>
            <person name="Mathew T."/>
            <person name="Pu L."/>
            <person name="Thornton R."/>
            <person name="Saada N."/>
            <person name="Wilczek-Boney K.B."/>
            <person name="Lee S."/>
            <person name="Kovar C."/>
            <person name="Wu Y."/>
            <person name="Scherer S.E."/>
            <person name="Worley K.C."/>
            <person name="Muzny D.M."/>
            <person name="Gibbs R."/>
        </authorList>
    </citation>
    <scope>NUCLEOTIDE SEQUENCE</scope>
    <source>
        <strain evidence="9">Brora</strain>
    </source>
</reference>
<organism evidence="8 9">
    <name type="scientific">Strigamia maritima</name>
    <name type="common">European centipede</name>
    <name type="synonym">Geophilus maritimus</name>
    <dbReference type="NCBI Taxonomy" id="126957"/>
    <lineage>
        <taxon>Eukaryota</taxon>
        <taxon>Metazoa</taxon>
        <taxon>Ecdysozoa</taxon>
        <taxon>Arthropoda</taxon>
        <taxon>Myriapoda</taxon>
        <taxon>Chilopoda</taxon>
        <taxon>Pleurostigmophora</taxon>
        <taxon>Geophilomorpha</taxon>
        <taxon>Linotaeniidae</taxon>
        <taxon>Strigamia</taxon>
    </lineage>
</organism>
<dbReference type="InterPro" id="IPR050688">
    <property type="entry name" value="Zinc_finger/UBP_domain"/>
</dbReference>
<dbReference type="Gene3D" id="3.30.160.60">
    <property type="entry name" value="Classic Zinc Finger"/>
    <property type="match status" value="2"/>
</dbReference>
<name>T1IJM8_STRMM</name>
<dbReference type="AlphaFoldDB" id="T1IJM8"/>
<dbReference type="SMART" id="SM00355">
    <property type="entry name" value="ZnF_C2H2"/>
    <property type="match status" value="5"/>
</dbReference>
<dbReference type="Pfam" id="PF13894">
    <property type="entry name" value="zf-C2H2_4"/>
    <property type="match status" value="2"/>
</dbReference>
<keyword evidence="4" id="KW-0862">Zinc</keyword>
<dbReference type="GO" id="GO:0008757">
    <property type="term" value="F:S-adenosylmethionine-dependent methyltransferase activity"/>
    <property type="evidence" value="ECO:0007669"/>
    <property type="project" value="UniProtKB-ARBA"/>
</dbReference>
<dbReference type="Gene3D" id="2.170.270.10">
    <property type="entry name" value="SET domain"/>
    <property type="match status" value="1"/>
</dbReference>
<accession>T1IJM8</accession>
<keyword evidence="9" id="KW-1185">Reference proteome</keyword>
<feature type="domain" description="C2H2-type" evidence="7">
    <location>
        <begin position="316"/>
        <end position="344"/>
    </location>
</feature>
<evidence type="ECO:0000256" key="4">
    <source>
        <dbReference type="ARBA" id="ARBA00022833"/>
    </source>
</evidence>
<dbReference type="EnsemblMetazoa" id="SMAR001098-RA">
    <property type="protein sequence ID" value="SMAR001098-PA"/>
    <property type="gene ID" value="SMAR001098"/>
</dbReference>
<evidence type="ECO:0000256" key="1">
    <source>
        <dbReference type="ARBA" id="ARBA00022723"/>
    </source>
</evidence>
<dbReference type="GO" id="GO:0010468">
    <property type="term" value="P:regulation of gene expression"/>
    <property type="evidence" value="ECO:0007669"/>
    <property type="project" value="TreeGrafter"/>
</dbReference>
<dbReference type="PhylomeDB" id="T1IJM8"/>
<keyword evidence="3 5" id="KW-0863">Zinc-finger</keyword>
<dbReference type="PANTHER" id="PTHR24403:SF67">
    <property type="entry name" value="FI01116P-RELATED"/>
    <property type="match status" value="1"/>
</dbReference>
<dbReference type="GO" id="GO:0008170">
    <property type="term" value="F:N-methyltransferase activity"/>
    <property type="evidence" value="ECO:0007669"/>
    <property type="project" value="UniProtKB-ARBA"/>
</dbReference>
<feature type="compositionally biased region" description="Basic and acidic residues" evidence="6">
    <location>
        <begin position="285"/>
        <end position="295"/>
    </location>
</feature>
<evidence type="ECO:0000313" key="9">
    <source>
        <dbReference type="Proteomes" id="UP000014500"/>
    </source>
</evidence>
<dbReference type="InterPro" id="IPR036236">
    <property type="entry name" value="Znf_C2H2_sf"/>
</dbReference>
<dbReference type="GO" id="GO:0008270">
    <property type="term" value="F:zinc ion binding"/>
    <property type="evidence" value="ECO:0007669"/>
    <property type="project" value="UniProtKB-KW"/>
</dbReference>
<evidence type="ECO:0000259" key="7">
    <source>
        <dbReference type="PROSITE" id="PS50157"/>
    </source>
</evidence>
<dbReference type="InterPro" id="IPR013087">
    <property type="entry name" value="Znf_C2H2_type"/>
</dbReference>
<feature type="domain" description="C2H2-type" evidence="7">
    <location>
        <begin position="249"/>
        <end position="277"/>
    </location>
</feature>
<dbReference type="HOGENOM" id="CLU_710422_0_0_1"/>
<feature type="domain" description="C2H2-type" evidence="7">
    <location>
        <begin position="344"/>
        <end position="372"/>
    </location>
</feature>
<evidence type="ECO:0000256" key="5">
    <source>
        <dbReference type="PROSITE-ProRule" id="PRU00042"/>
    </source>
</evidence>
<dbReference type="GO" id="GO:0008276">
    <property type="term" value="F:protein methyltransferase activity"/>
    <property type="evidence" value="ECO:0007669"/>
    <property type="project" value="UniProtKB-ARBA"/>
</dbReference>
<evidence type="ECO:0000313" key="8">
    <source>
        <dbReference type="EnsemblMetazoa" id="SMAR001098-PA"/>
    </source>
</evidence>
<dbReference type="PROSITE" id="PS00028">
    <property type="entry name" value="ZINC_FINGER_C2H2_1"/>
    <property type="match status" value="3"/>
</dbReference>
<evidence type="ECO:0000256" key="3">
    <source>
        <dbReference type="ARBA" id="ARBA00022771"/>
    </source>
</evidence>
<dbReference type="PROSITE" id="PS50157">
    <property type="entry name" value="ZINC_FINGER_C2H2_2"/>
    <property type="match status" value="3"/>
</dbReference>
<dbReference type="EMBL" id="JH430315">
    <property type="status" value="NOT_ANNOTATED_CDS"/>
    <property type="molecule type" value="Genomic_DNA"/>
</dbReference>
<dbReference type="Proteomes" id="UP000014500">
    <property type="component" value="Unassembled WGS sequence"/>
</dbReference>
<keyword evidence="1" id="KW-0479">Metal-binding</keyword>
<protein>
    <recommendedName>
        <fullName evidence="7">C2H2-type domain-containing protein</fullName>
    </recommendedName>
</protein>
<dbReference type="CDD" id="cd10534">
    <property type="entry name" value="PR-SET_PRDM-like"/>
    <property type="match status" value="1"/>
</dbReference>
<dbReference type="InterPro" id="IPR001214">
    <property type="entry name" value="SET_dom"/>
</dbReference>
<dbReference type="STRING" id="126957.T1IJM8"/>
<keyword evidence="2" id="KW-0677">Repeat</keyword>
<dbReference type="GO" id="GO:0005634">
    <property type="term" value="C:nucleus"/>
    <property type="evidence" value="ECO:0007669"/>
    <property type="project" value="TreeGrafter"/>
</dbReference>
<evidence type="ECO:0000256" key="2">
    <source>
        <dbReference type="ARBA" id="ARBA00022737"/>
    </source>
</evidence>
<evidence type="ECO:0000256" key="6">
    <source>
        <dbReference type="SAM" id="MobiDB-lite"/>
    </source>
</evidence>
<dbReference type="SUPFAM" id="SSF57667">
    <property type="entry name" value="beta-beta-alpha zinc fingers"/>
    <property type="match status" value="1"/>
</dbReference>
<feature type="region of interest" description="Disordered" evidence="6">
    <location>
        <begin position="282"/>
        <end position="305"/>
    </location>
</feature>
<dbReference type="PANTHER" id="PTHR24403">
    <property type="entry name" value="ZINC FINGER PROTEIN"/>
    <property type="match status" value="1"/>
</dbReference>
<dbReference type="InterPro" id="IPR046341">
    <property type="entry name" value="SET_dom_sf"/>
</dbReference>
<dbReference type="Pfam" id="PF21549">
    <property type="entry name" value="PRDM2_PR"/>
    <property type="match status" value="1"/>
</dbReference>
<proteinExistence type="predicted"/>
<reference evidence="8" key="2">
    <citation type="submission" date="2015-02" db="UniProtKB">
        <authorList>
            <consortium name="EnsemblMetazoa"/>
        </authorList>
    </citation>
    <scope>IDENTIFICATION</scope>
</reference>
<sequence>MSADRAADALATTNTKLHFPESIIPSRNSDQTIVTDVTILKGTNFGPFPGTDAVAKDYNNWMEYVTCVKDFYESNLVVAVFKKQLYFRCHRAILAGTELLVWGGNKKAHLGDFSRWGKEKLTFVCQVCDFESENMQTLIIHCNTVHQMRDVPRTNCKCPYCPHVATLRTNLRKHIIGHGINLFKAQLPTEKCIKKKKTAKINEKNNKIQNNTPTMVKETMTPTIDITEMKNIPLAAAESITGAPESHNYKCKFCKKTFNRIKQLYGHMGSKHKINKYEYQQLPNNDDKQSSDNKPIHLSPWKRRRQRQKRMGIVDFKCSYCDKTFFTYQTRSRHIRSVHLGIKYFCSVCKKGFCRKDQSINHIRRKHPNKSKVYMIIKEKDTIISQILV</sequence>